<protein>
    <submittedName>
        <fullName evidence="4">BCL-6 corepressor</fullName>
    </submittedName>
</protein>
<evidence type="ECO:0000256" key="2">
    <source>
        <dbReference type="ARBA" id="ARBA00023043"/>
    </source>
</evidence>
<dbReference type="Proteomes" id="UP000250275">
    <property type="component" value="Unassembled WGS sequence"/>
</dbReference>
<proteinExistence type="predicted"/>
<dbReference type="PROSITE" id="PS50088">
    <property type="entry name" value="ANK_REPEAT"/>
    <property type="match status" value="1"/>
</dbReference>
<sequence length="246" mass="27272">MDPVPSRPSRRYRNVFGIDIPIIECKREFSLPHKFPSMVNSLKNKCMLKDYKTVTIANPEVSNSLNESKSKKILSTNTIQKLRIKTKDGKDLGEVKHWDDNGLLNIHRAVIEAGAKPVLSDLLHDSAVILASKLSSPFLVDLLNYVTEPKLLNHVDLSGMAPLHYCALNGYLSGVNALIKMGADVNLQDNHSGRTPFFHALENEHTPVAQKLLEYNAIADLPNFSGQSVMSLVDEAKSLSLKVAFN</sequence>
<evidence type="ECO:0000313" key="4">
    <source>
        <dbReference type="EMBL" id="OAD57687.1"/>
    </source>
</evidence>
<evidence type="ECO:0000256" key="3">
    <source>
        <dbReference type="PROSITE-ProRule" id="PRU00023"/>
    </source>
</evidence>
<dbReference type="GO" id="GO:0071356">
    <property type="term" value="P:cellular response to tumor necrosis factor"/>
    <property type="evidence" value="ECO:0007669"/>
    <property type="project" value="TreeGrafter"/>
</dbReference>
<evidence type="ECO:0000256" key="1">
    <source>
        <dbReference type="ARBA" id="ARBA00022737"/>
    </source>
</evidence>
<dbReference type="PROSITE" id="PS50297">
    <property type="entry name" value="ANK_REP_REGION"/>
    <property type="match status" value="1"/>
</dbReference>
<reference evidence="4 5" key="1">
    <citation type="submission" date="2015-07" db="EMBL/GenBank/DDBJ databases">
        <title>The genome of Eufriesea mexicana.</title>
        <authorList>
            <person name="Pan H."/>
            <person name="Kapheim K."/>
        </authorList>
    </citation>
    <scope>NUCLEOTIDE SEQUENCE [LARGE SCALE GENOMIC DNA]</scope>
    <source>
        <strain evidence="4">0111107269</strain>
        <tissue evidence="4">Whole body</tissue>
    </source>
</reference>
<keyword evidence="2 3" id="KW-0040">ANK repeat</keyword>
<dbReference type="AlphaFoldDB" id="A0A310SGJ1"/>
<dbReference type="InterPro" id="IPR036770">
    <property type="entry name" value="Ankyrin_rpt-contain_sf"/>
</dbReference>
<dbReference type="PANTHER" id="PTHR46680">
    <property type="entry name" value="NF-KAPPA-B INHIBITOR ALPHA"/>
    <property type="match status" value="1"/>
</dbReference>
<gene>
    <name evidence="4" type="ORF">WN48_01675</name>
</gene>
<dbReference type="Gene3D" id="1.25.40.20">
    <property type="entry name" value="Ankyrin repeat-containing domain"/>
    <property type="match status" value="1"/>
</dbReference>
<dbReference type="GO" id="GO:0005829">
    <property type="term" value="C:cytosol"/>
    <property type="evidence" value="ECO:0007669"/>
    <property type="project" value="TreeGrafter"/>
</dbReference>
<dbReference type="Pfam" id="PF13637">
    <property type="entry name" value="Ank_4"/>
    <property type="match status" value="1"/>
</dbReference>
<dbReference type="InterPro" id="IPR051070">
    <property type="entry name" value="NF-kappa-B_inhibitor"/>
</dbReference>
<name>A0A310SGJ1_9HYME</name>
<feature type="repeat" description="ANK" evidence="3">
    <location>
        <begin position="158"/>
        <end position="190"/>
    </location>
</feature>
<dbReference type="OrthoDB" id="10254947at2759"/>
<dbReference type="SMART" id="SM00248">
    <property type="entry name" value="ANK"/>
    <property type="match status" value="2"/>
</dbReference>
<evidence type="ECO:0000313" key="5">
    <source>
        <dbReference type="Proteomes" id="UP000250275"/>
    </source>
</evidence>
<dbReference type="GO" id="GO:0051059">
    <property type="term" value="F:NF-kappaB binding"/>
    <property type="evidence" value="ECO:0007669"/>
    <property type="project" value="TreeGrafter"/>
</dbReference>
<accession>A0A310SGJ1</accession>
<dbReference type="EMBL" id="KQ761389">
    <property type="protein sequence ID" value="OAD57687.1"/>
    <property type="molecule type" value="Genomic_DNA"/>
</dbReference>
<dbReference type="PANTHER" id="PTHR46680:SF3">
    <property type="entry name" value="NF-KAPPA-B INHIBITOR CACTUS"/>
    <property type="match status" value="1"/>
</dbReference>
<organism evidence="4 5">
    <name type="scientific">Eufriesea mexicana</name>
    <dbReference type="NCBI Taxonomy" id="516756"/>
    <lineage>
        <taxon>Eukaryota</taxon>
        <taxon>Metazoa</taxon>
        <taxon>Ecdysozoa</taxon>
        <taxon>Arthropoda</taxon>
        <taxon>Hexapoda</taxon>
        <taxon>Insecta</taxon>
        <taxon>Pterygota</taxon>
        <taxon>Neoptera</taxon>
        <taxon>Endopterygota</taxon>
        <taxon>Hymenoptera</taxon>
        <taxon>Apocrita</taxon>
        <taxon>Aculeata</taxon>
        <taxon>Apoidea</taxon>
        <taxon>Anthophila</taxon>
        <taxon>Apidae</taxon>
        <taxon>Eufriesea</taxon>
    </lineage>
</organism>
<keyword evidence="5" id="KW-1185">Reference proteome</keyword>
<keyword evidence="1" id="KW-0677">Repeat</keyword>
<dbReference type="SUPFAM" id="SSF48403">
    <property type="entry name" value="Ankyrin repeat"/>
    <property type="match status" value="1"/>
</dbReference>
<dbReference type="InterPro" id="IPR002110">
    <property type="entry name" value="Ankyrin_rpt"/>
</dbReference>